<name>A0A0F9IF52_9ZZZZ</name>
<gene>
    <name evidence="1" type="ORF">LCGC14_1666520</name>
</gene>
<dbReference type="EMBL" id="LAZR01014241">
    <property type="protein sequence ID" value="KKM18354.1"/>
    <property type="molecule type" value="Genomic_DNA"/>
</dbReference>
<reference evidence="1" key="1">
    <citation type="journal article" date="2015" name="Nature">
        <title>Complex archaea that bridge the gap between prokaryotes and eukaryotes.</title>
        <authorList>
            <person name="Spang A."/>
            <person name="Saw J.H."/>
            <person name="Jorgensen S.L."/>
            <person name="Zaremba-Niedzwiedzka K."/>
            <person name="Martijn J."/>
            <person name="Lind A.E."/>
            <person name="van Eijk R."/>
            <person name="Schleper C."/>
            <person name="Guy L."/>
            <person name="Ettema T.J."/>
        </authorList>
    </citation>
    <scope>NUCLEOTIDE SEQUENCE</scope>
</reference>
<dbReference type="AlphaFoldDB" id="A0A0F9IF52"/>
<comment type="caution">
    <text evidence="1">The sequence shown here is derived from an EMBL/GenBank/DDBJ whole genome shotgun (WGS) entry which is preliminary data.</text>
</comment>
<protein>
    <recommendedName>
        <fullName evidence="2">LamG-like jellyroll fold domain-containing protein</fullName>
    </recommendedName>
</protein>
<sequence length="261" mass="28131">MPGQSSVTRTKCRWEHGVQIFYNGVTNETVHAMAPYWFKDDFTGLVGQVTAADVGLTWAPIDVSAAGNTTPIILPGTAATGATGVVNLMMAVGNNEAQDSGIYWADQTPLNPYNDLQIEFRLALVDAIGGNTTAMWGVEGLHNADGDTVAESAWFRVTGDQVLLTESDDTTNDESNTSAITLVASEYHIFRIDFGDMADVKFFMDGTRVNAGSTHDMTNLTAAEAMFQPIIKMDHGAVAEAGSLYLDAVTIWGTRTSYRDD</sequence>
<evidence type="ECO:0000313" key="1">
    <source>
        <dbReference type="EMBL" id="KKM18354.1"/>
    </source>
</evidence>
<organism evidence="1">
    <name type="scientific">marine sediment metagenome</name>
    <dbReference type="NCBI Taxonomy" id="412755"/>
    <lineage>
        <taxon>unclassified sequences</taxon>
        <taxon>metagenomes</taxon>
        <taxon>ecological metagenomes</taxon>
    </lineage>
</organism>
<accession>A0A0F9IF52</accession>
<proteinExistence type="predicted"/>
<evidence type="ECO:0008006" key="2">
    <source>
        <dbReference type="Google" id="ProtNLM"/>
    </source>
</evidence>